<gene>
    <name evidence="3" type="ORF">I7X43_12740</name>
</gene>
<protein>
    <submittedName>
        <fullName evidence="3">Amino acid ABC transporter substrate-binding protein</fullName>
    </submittedName>
</protein>
<organism evidence="3 4">
    <name type="scientific">Inhella gelatinilytica</name>
    <dbReference type="NCBI Taxonomy" id="2795030"/>
    <lineage>
        <taxon>Bacteria</taxon>
        <taxon>Pseudomonadati</taxon>
        <taxon>Pseudomonadota</taxon>
        <taxon>Betaproteobacteria</taxon>
        <taxon>Burkholderiales</taxon>
        <taxon>Sphaerotilaceae</taxon>
        <taxon>Inhella</taxon>
    </lineage>
</organism>
<dbReference type="SUPFAM" id="SSF53850">
    <property type="entry name" value="Periplasmic binding protein-like II"/>
    <property type="match status" value="1"/>
</dbReference>
<dbReference type="Proteomes" id="UP000620139">
    <property type="component" value="Unassembled WGS sequence"/>
</dbReference>
<dbReference type="SMART" id="SM00062">
    <property type="entry name" value="PBPb"/>
    <property type="match status" value="1"/>
</dbReference>
<evidence type="ECO:0000259" key="2">
    <source>
        <dbReference type="SMART" id="SM00062"/>
    </source>
</evidence>
<comment type="caution">
    <text evidence="3">The sequence shown here is derived from an EMBL/GenBank/DDBJ whole genome shotgun (WGS) entry which is preliminary data.</text>
</comment>
<dbReference type="PANTHER" id="PTHR38834:SF3">
    <property type="entry name" value="SOLUTE-BINDING PROTEIN FAMILY 3_N-TERMINAL DOMAIN-CONTAINING PROTEIN"/>
    <property type="match status" value="1"/>
</dbReference>
<proteinExistence type="predicted"/>
<dbReference type="AlphaFoldDB" id="A0A931IZ74"/>
<evidence type="ECO:0000313" key="3">
    <source>
        <dbReference type="EMBL" id="MBH9553710.1"/>
    </source>
</evidence>
<evidence type="ECO:0000313" key="4">
    <source>
        <dbReference type="Proteomes" id="UP000620139"/>
    </source>
</evidence>
<dbReference type="EMBL" id="JAEDAL010000006">
    <property type="protein sequence ID" value="MBH9553710.1"/>
    <property type="molecule type" value="Genomic_DNA"/>
</dbReference>
<evidence type="ECO:0000256" key="1">
    <source>
        <dbReference type="SAM" id="SignalP"/>
    </source>
</evidence>
<sequence length="260" mass="29063">MQLRVAVSRIRRLGWGLALWAALPVAAQAPSVAASPALQAFTENLPPLNYEDERSARGFSVELLEAMAAQAKLGVSIKVLPWARAIQTAQHTPNSVLFSLTRTAEREAQYLWVGPISDRRIMVYQLARSQPIAARSLDDLRSLRVGAVRESATARQLEEQGFGAGRLLDLAPDYGANVRKLLAGRVDVIVSQDWTVAWHLAQHRLPFSTVRAVMPYDADKSYWFGLRLDTDPAVVQRLQAALDTLRKDGRYDRLRGRYFE</sequence>
<feature type="signal peptide" evidence="1">
    <location>
        <begin position="1"/>
        <end position="29"/>
    </location>
</feature>
<dbReference type="Pfam" id="PF00497">
    <property type="entry name" value="SBP_bac_3"/>
    <property type="match status" value="1"/>
</dbReference>
<feature type="chain" id="PRO_5037955665" evidence="1">
    <location>
        <begin position="30"/>
        <end position="260"/>
    </location>
</feature>
<dbReference type="RefSeq" id="WP_198101320.1">
    <property type="nucleotide sequence ID" value="NZ_JAEDAL010000006.1"/>
</dbReference>
<reference evidence="3" key="1">
    <citation type="submission" date="2020-12" db="EMBL/GenBank/DDBJ databases">
        <title>The genome sequence of Inhella sp. 4Y17.</title>
        <authorList>
            <person name="Liu Y."/>
        </authorList>
    </citation>
    <scope>NUCLEOTIDE SEQUENCE</scope>
    <source>
        <strain evidence="3">4Y10</strain>
    </source>
</reference>
<feature type="domain" description="Solute-binding protein family 3/N-terminal" evidence="2">
    <location>
        <begin position="37"/>
        <end position="260"/>
    </location>
</feature>
<dbReference type="Gene3D" id="3.40.190.10">
    <property type="entry name" value="Periplasmic binding protein-like II"/>
    <property type="match status" value="2"/>
</dbReference>
<dbReference type="PANTHER" id="PTHR38834">
    <property type="entry name" value="PERIPLASMIC SUBSTRATE BINDING PROTEIN FAMILY 3"/>
    <property type="match status" value="1"/>
</dbReference>
<keyword evidence="4" id="KW-1185">Reference proteome</keyword>
<keyword evidence="1" id="KW-0732">Signal</keyword>
<dbReference type="InterPro" id="IPR001638">
    <property type="entry name" value="Solute-binding_3/MltF_N"/>
</dbReference>
<name>A0A931IZ74_9BURK</name>
<accession>A0A931IZ74</accession>